<protein>
    <submittedName>
        <fullName evidence="1">Uncharacterized protein</fullName>
    </submittedName>
</protein>
<accession>A0A6C0CJ67</accession>
<dbReference type="EMBL" id="MN739427">
    <property type="protein sequence ID" value="QHT04343.1"/>
    <property type="molecule type" value="Genomic_DNA"/>
</dbReference>
<proteinExistence type="predicted"/>
<name>A0A6C0CJ67_9ZZZZ</name>
<sequence>MSFVITVSISALPNGYQPILDFYNNNRDQSTPPLEKLPRCEGGFMIKFEDYDQIEDFEINNKIQQLRWSNKQLISDKYIGFNDTQLELLYDALVHSLGENNVEKHDKFMYNKIFEKDLVCQNKW</sequence>
<evidence type="ECO:0000313" key="1">
    <source>
        <dbReference type="EMBL" id="QHT04343.1"/>
    </source>
</evidence>
<dbReference type="AlphaFoldDB" id="A0A6C0CJ67"/>
<organism evidence="1">
    <name type="scientific">viral metagenome</name>
    <dbReference type="NCBI Taxonomy" id="1070528"/>
    <lineage>
        <taxon>unclassified sequences</taxon>
        <taxon>metagenomes</taxon>
        <taxon>organismal metagenomes</taxon>
    </lineage>
</organism>
<reference evidence="1" key="1">
    <citation type="journal article" date="2020" name="Nature">
        <title>Giant virus diversity and host interactions through global metagenomics.</title>
        <authorList>
            <person name="Schulz F."/>
            <person name="Roux S."/>
            <person name="Paez-Espino D."/>
            <person name="Jungbluth S."/>
            <person name="Walsh D.A."/>
            <person name="Denef V.J."/>
            <person name="McMahon K.D."/>
            <person name="Konstantinidis K.T."/>
            <person name="Eloe-Fadrosh E.A."/>
            <person name="Kyrpides N.C."/>
            <person name="Woyke T."/>
        </authorList>
    </citation>
    <scope>NUCLEOTIDE SEQUENCE</scope>
    <source>
        <strain evidence="1">GVMAG-M-3300021185-45</strain>
    </source>
</reference>